<proteinExistence type="predicted"/>
<reference evidence="2 3" key="1">
    <citation type="journal article" date="2021" name="ISME Commun">
        <title>Automated analysis of genomic sequences facilitates high-throughput and comprehensive description of bacteria.</title>
        <authorList>
            <person name="Hitch T.C.A."/>
        </authorList>
    </citation>
    <scope>NUCLEOTIDE SEQUENCE [LARGE SCALE GENOMIC DNA]</scope>
    <source>
        <strain evidence="2 3">Sanger_109</strain>
    </source>
</reference>
<dbReference type="InterPro" id="IPR046123">
    <property type="entry name" value="DUF6120"/>
</dbReference>
<keyword evidence="1" id="KW-1133">Transmembrane helix</keyword>
<dbReference type="RefSeq" id="WP_158424470.1">
    <property type="nucleotide sequence ID" value="NZ_JAOQJQ010000002.1"/>
</dbReference>
<evidence type="ECO:0000256" key="1">
    <source>
        <dbReference type="SAM" id="Phobius"/>
    </source>
</evidence>
<keyword evidence="3" id="KW-1185">Reference proteome</keyword>
<keyword evidence="1" id="KW-0472">Membrane</keyword>
<dbReference type="Proteomes" id="UP001652442">
    <property type="component" value="Unassembled WGS sequence"/>
</dbReference>
<evidence type="ECO:0000313" key="2">
    <source>
        <dbReference type="EMBL" id="MCU6761682.1"/>
    </source>
</evidence>
<evidence type="ECO:0000313" key="3">
    <source>
        <dbReference type="Proteomes" id="UP001652442"/>
    </source>
</evidence>
<dbReference type="EMBL" id="JAOQJQ010000002">
    <property type="protein sequence ID" value="MCU6761682.1"/>
    <property type="molecule type" value="Genomic_DNA"/>
</dbReference>
<organism evidence="2 3">
    <name type="scientific">Brotonthovivens ammoniilytica</name>
    <dbReference type="NCBI Taxonomy" id="2981725"/>
    <lineage>
        <taxon>Bacteria</taxon>
        <taxon>Bacillati</taxon>
        <taxon>Bacillota</taxon>
        <taxon>Clostridia</taxon>
        <taxon>Lachnospirales</taxon>
        <taxon>Lachnospiraceae</taxon>
        <taxon>Brotonthovivens</taxon>
    </lineage>
</organism>
<feature type="transmembrane region" description="Helical" evidence="1">
    <location>
        <begin position="88"/>
        <end position="109"/>
    </location>
</feature>
<name>A0ABT2THT9_9FIRM</name>
<gene>
    <name evidence="2" type="ORF">OCV88_04925</name>
</gene>
<dbReference type="Pfam" id="PF19615">
    <property type="entry name" value="DUF6120"/>
    <property type="match status" value="1"/>
</dbReference>
<comment type="caution">
    <text evidence="2">The sequence shown here is derived from an EMBL/GenBank/DDBJ whole genome shotgun (WGS) entry which is preliminary data.</text>
</comment>
<accession>A0ABT2THT9</accession>
<protein>
    <submittedName>
        <fullName evidence="2">DUF6120 family protein</fullName>
    </submittedName>
</protein>
<sequence>MTEKNTDKIIKSFIRQTKSLFPIYNSQIKTFLSDLQNSIFDFASENDITCEQLEAHFGAPQEIVFNYLTEMPEENLSKCLSLKRTIKICVITALIVFIVAAVVFSVSYYKASKAVQESTISQEIITIEELE</sequence>
<keyword evidence="1" id="KW-0812">Transmembrane</keyword>